<comment type="caution">
    <text evidence="1">The sequence shown here is derived from an EMBL/GenBank/DDBJ whole genome shotgun (WGS) entry which is preliminary data.</text>
</comment>
<dbReference type="AlphaFoldDB" id="A0A445IKS4"/>
<keyword evidence="2" id="KW-1185">Reference proteome</keyword>
<evidence type="ECO:0008006" key="3">
    <source>
        <dbReference type="Google" id="ProtNLM"/>
    </source>
</evidence>
<sequence>MKHQDRLTQVRQEAKVGQVQTSPKGPLYECYTPLTTNCTTILDEAFNTEGQVANQYQTKETVILKYYHIAKTLIDNFKCFEMYYIPKESNTRAYLLSKLANTKKTGHLKTIIQEMLQTPTIDTEEVMAREEEELDWMTPLQEFPNSGGVATRRE</sequence>
<reference evidence="1 2" key="1">
    <citation type="submission" date="2018-09" db="EMBL/GenBank/DDBJ databases">
        <title>A high-quality reference genome of wild soybean provides a powerful tool to mine soybean genomes.</title>
        <authorList>
            <person name="Xie M."/>
            <person name="Chung C.Y.L."/>
            <person name="Li M.-W."/>
            <person name="Wong F.-L."/>
            <person name="Chan T.-F."/>
            <person name="Lam H.-M."/>
        </authorList>
    </citation>
    <scope>NUCLEOTIDE SEQUENCE [LARGE SCALE GENOMIC DNA]</scope>
    <source>
        <strain evidence="2">cv. W05</strain>
        <tissue evidence="1">Hypocotyl of etiolated seedlings</tissue>
    </source>
</reference>
<evidence type="ECO:0000313" key="2">
    <source>
        <dbReference type="Proteomes" id="UP000289340"/>
    </source>
</evidence>
<name>A0A445IKS4_GLYSO</name>
<proteinExistence type="predicted"/>
<gene>
    <name evidence="1" type="ORF">D0Y65_026641</name>
</gene>
<protein>
    <recommendedName>
        <fullName evidence="3">RNase H type-1 domain-containing protein</fullName>
    </recommendedName>
</protein>
<dbReference type="EMBL" id="QZWG01000010">
    <property type="protein sequence ID" value="RZB86653.1"/>
    <property type="molecule type" value="Genomic_DNA"/>
</dbReference>
<evidence type="ECO:0000313" key="1">
    <source>
        <dbReference type="EMBL" id="RZB86653.1"/>
    </source>
</evidence>
<accession>A0A445IKS4</accession>
<organism evidence="1 2">
    <name type="scientific">Glycine soja</name>
    <name type="common">Wild soybean</name>
    <dbReference type="NCBI Taxonomy" id="3848"/>
    <lineage>
        <taxon>Eukaryota</taxon>
        <taxon>Viridiplantae</taxon>
        <taxon>Streptophyta</taxon>
        <taxon>Embryophyta</taxon>
        <taxon>Tracheophyta</taxon>
        <taxon>Spermatophyta</taxon>
        <taxon>Magnoliopsida</taxon>
        <taxon>eudicotyledons</taxon>
        <taxon>Gunneridae</taxon>
        <taxon>Pentapetalae</taxon>
        <taxon>rosids</taxon>
        <taxon>fabids</taxon>
        <taxon>Fabales</taxon>
        <taxon>Fabaceae</taxon>
        <taxon>Papilionoideae</taxon>
        <taxon>50 kb inversion clade</taxon>
        <taxon>NPAAA clade</taxon>
        <taxon>indigoferoid/millettioid clade</taxon>
        <taxon>Phaseoleae</taxon>
        <taxon>Glycine</taxon>
        <taxon>Glycine subgen. Soja</taxon>
    </lineage>
</organism>
<dbReference type="Proteomes" id="UP000289340">
    <property type="component" value="Chromosome 10"/>
</dbReference>